<dbReference type="OrthoDB" id="9518664at2759"/>
<protein>
    <recommendedName>
        <fullName evidence="2">Serpin domain-containing protein</fullName>
    </recommendedName>
</protein>
<dbReference type="GO" id="GO:0005615">
    <property type="term" value="C:extracellular space"/>
    <property type="evidence" value="ECO:0007669"/>
    <property type="project" value="InterPro"/>
</dbReference>
<accession>A0A3P7LV79</accession>
<feature type="domain" description="Serpin" evidence="2">
    <location>
        <begin position="7"/>
        <end position="114"/>
    </location>
</feature>
<dbReference type="AlphaFoldDB" id="A0A3P7LV79"/>
<evidence type="ECO:0000313" key="4">
    <source>
        <dbReference type="Proteomes" id="UP000270094"/>
    </source>
</evidence>
<sequence>MASQLAFQLTVPKMKVETDYKLKEALIKMGIDDMFSDEADLSGIVKSPKLKVSDAAHKAIIEVDEEGTTAAAASTVKIVPMMLIMEEPKKFVADHPFLFILTKDMNPLFMGQFV</sequence>
<name>A0A3P7LV79_STRVU</name>
<gene>
    <name evidence="3" type="ORF">SVUK_LOCUS17996</name>
</gene>
<dbReference type="SUPFAM" id="SSF56574">
    <property type="entry name" value="Serpins"/>
    <property type="match status" value="1"/>
</dbReference>
<dbReference type="PROSITE" id="PS00284">
    <property type="entry name" value="SERPIN"/>
    <property type="match status" value="1"/>
</dbReference>
<dbReference type="InterPro" id="IPR023796">
    <property type="entry name" value="Serpin_dom"/>
</dbReference>
<organism evidence="3 4">
    <name type="scientific">Strongylus vulgaris</name>
    <name type="common">Blood worm</name>
    <dbReference type="NCBI Taxonomy" id="40348"/>
    <lineage>
        <taxon>Eukaryota</taxon>
        <taxon>Metazoa</taxon>
        <taxon>Ecdysozoa</taxon>
        <taxon>Nematoda</taxon>
        <taxon>Chromadorea</taxon>
        <taxon>Rhabditida</taxon>
        <taxon>Rhabditina</taxon>
        <taxon>Rhabditomorpha</taxon>
        <taxon>Strongyloidea</taxon>
        <taxon>Strongylidae</taxon>
        <taxon>Strongylus</taxon>
    </lineage>
</organism>
<dbReference type="InterPro" id="IPR042178">
    <property type="entry name" value="Serpin_sf_1"/>
</dbReference>
<dbReference type="GO" id="GO:0004867">
    <property type="term" value="F:serine-type endopeptidase inhibitor activity"/>
    <property type="evidence" value="ECO:0007669"/>
    <property type="project" value="InterPro"/>
</dbReference>
<dbReference type="Proteomes" id="UP000270094">
    <property type="component" value="Unassembled WGS sequence"/>
</dbReference>
<dbReference type="Gene3D" id="2.30.39.10">
    <property type="entry name" value="Alpha-1-antitrypsin, domain 1"/>
    <property type="match status" value="1"/>
</dbReference>
<comment type="similarity">
    <text evidence="1">Belongs to the serpin family.</text>
</comment>
<dbReference type="InterPro" id="IPR036186">
    <property type="entry name" value="Serpin_sf"/>
</dbReference>
<dbReference type="InterPro" id="IPR042185">
    <property type="entry name" value="Serpin_sf_2"/>
</dbReference>
<evidence type="ECO:0000256" key="1">
    <source>
        <dbReference type="ARBA" id="ARBA00009500"/>
    </source>
</evidence>
<proteinExistence type="inferred from homology"/>
<keyword evidence="4" id="KW-1185">Reference proteome</keyword>
<dbReference type="PANTHER" id="PTHR11461:SF211">
    <property type="entry name" value="GH10112P-RELATED"/>
    <property type="match status" value="1"/>
</dbReference>
<evidence type="ECO:0000313" key="3">
    <source>
        <dbReference type="EMBL" id="VDM82998.1"/>
    </source>
</evidence>
<dbReference type="EMBL" id="UYYB01120497">
    <property type="protein sequence ID" value="VDM82998.1"/>
    <property type="molecule type" value="Genomic_DNA"/>
</dbReference>
<dbReference type="PANTHER" id="PTHR11461">
    <property type="entry name" value="SERINE PROTEASE INHIBITOR, SERPIN"/>
    <property type="match status" value="1"/>
</dbReference>
<dbReference type="Gene3D" id="3.30.497.10">
    <property type="entry name" value="Antithrombin, subunit I, domain 2"/>
    <property type="match status" value="1"/>
</dbReference>
<reference evidence="3 4" key="1">
    <citation type="submission" date="2018-11" db="EMBL/GenBank/DDBJ databases">
        <authorList>
            <consortium name="Pathogen Informatics"/>
        </authorList>
    </citation>
    <scope>NUCLEOTIDE SEQUENCE [LARGE SCALE GENOMIC DNA]</scope>
</reference>
<dbReference type="InterPro" id="IPR000215">
    <property type="entry name" value="Serpin_fam"/>
</dbReference>
<dbReference type="InterPro" id="IPR023795">
    <property type="entry name" value="Serpin_CS"/>
</dbReference>
<dbReference type="Pfam" id="PF00079">
    <property type="entry name" value="Serpin"/>
    <property type="match status" value="1"/>
</dbReference>
<evidence type="ECO:0000259" key="2">
    <source>
        <dbReference type="Pfam" id="PF00079"/>
    </source>
</evidence>